<dbReference type="EMBL" id="NWSH01000119">
    <property type="protein sequence ID" value="PCG79374.1"/>
    <property type="molecule type" value="Genomic_DNA"/>
</dbReference>
<dbReference type="GO" id="GO:0016787">
    <property type="term" value="F:hydrolase activity"/>
    <property type="evidence" value="ECO:0007669"/>
    <property type="project" value="UniProtKB-KW"/>
</dbReference>
<evidence type="ECO:0000256" key="4">
    <source>
        <dbReference type="ARBA" id="ARBA00022963"/>
    </source>
</evidence>
<evidence type="ECO:0000259" key="8">
    <source>
        <dbReference type="Pfam" id="PF04083"/>
    </source>
</evidence>
<dbReference type="Gene3D" id="3.40.50.1820">
    <property type="entry name" value="alpha/beta hydrolase"/>
    <property type="match status" value="1"/>
</dbReference>
<dbReference type="FunFam" id="3.40.50.1820:FF:000021">
    <property type="entry name" value="Lipase"/>
    <property type="match status" value="1"/>
</dbReference>
<feature type="chain" id="PRO_5012743064" description="Partial AB-hydrolase lipase domain-containing protein" evidence="7">
    <location>
        <begin position="21"/>
        <end position="469"/>
    </location>
</feature>
<gene>
    <name evidence="9" type="ORF">B5V51_1029</name>
</gene>
<evidence type="ECO:0000313" key="9">
    <source>
        <dbReference type="EMBL" id="PCG79374.1"/>
    </source>
</evidence>
<proteinExistence type="inferred from homology"/>
<name>A0A2A4K633_HELVI</name>
<dbReference type="AlphaFoldDB" id="A0A2A4K633"/>
<dbReference type="PANTHER" id="PTHR11005">
    <property type="entry name" value="LYSOSOMAL ACID LIPASE-RELATED"/>
    <property type="match status" value="1"/>
</dbReference>
<evidence type="ECO:0000256" key="5">
    <source>
        <dbReference type="ARBA" id="ARBA00023098"/>
    </source>
</evidence>
<comment type="similarity">
    <text evidence="1">Belongs to the AB hydrolase superfamily. Lipase family.</text>
</comment>
<reference evidence="9" key="1">
    <citation type="submission" date="2017-09" db="EMBL/GenBank/DDBJ databases">
        <title>Contemporary evolution of a Lepidopteran species, Heliothis virescens, in response to modern agricultural practices.</title>
        <authorList>
            <person name="Fritz M.L."/>
            <person name="Deyonke A.M."/>
            <person name="Papanicolaou A."/>
            <person name="Micinski S."/>
            <person name="Westbrook J."/>
            <person name="Gould F."/>
        </authorList>
    </citation>
    <scope>NUCLEOTIDE SEQUENCE [LARGE SCALE GENOMIC DNA]</scope>
    <source>
        <strain evidence="9">HvINT-</strain>
        <tissue evidence="9">Whole body</tissue>
    </source>
</reference>
<keyword evidence="4" id="KW-0442">Lipid degradation</keyword>
<dbReference type="Pfam" id="PF04083">
    <property type="entry name" value="Abhydro_lipase"/>
    <property type="match status" value="1"/>
</dbReference>
<feature type="domain" description="Partial AB-hydrolase lipase" evidence="8">
    <location>
        <begin position="113"/>
        <end position="163"/>
    </location>
</feature>
<dbReference type="SUPFAM" id="SSF53474">
    <property type="entry name" value="alpha/beta-Hydrolases"/>
    <property type="match status" value="1"/>
</dbReference>
<keyword evidence="6" id="KW-0325">Glycoprotein</keyword>
<evidence type="ECO:0000256" key="2">
    <source>
        <dbReference type="ARBA" id="ARBA00022729"/>
    </source>
</evidence>
<evidence type="ECO:0000256" key="7">
    <source>
        <dbReference type="SAM" id="SignalP"/>
    </source>
</evidence>
<keyword evidence="2 7" id="KW-0732">Signal</keyword>
<accession>A0A2A4K633</accession>
<keyword evidence="3" id="KW-0378">Hydrolase</keyword>
<protein>
    <recommendedName>
        <fullName evidence="8">Partial AB-hydrolase lipase domain-containing protein</fullName>
    </recommendedName>
</protein>
<feature type="signal peptide" evidence="7">
    <location>
        <begin position="1"/>
        <end position="20"/>
    </location>
</feature>
<comment type="caution">
    <text evidence="9">The sequence shown here is derived from an EMBL/GenBank/DDBJ whole genome shotgun (WGS) entry which is preliminary data.</text>
</comment>
<dbReference type="InterPro" id="IPR006693">
    <property type="entry name" value="AB_hydrolase_lipase"/>
</dbReference>
<dbReference type="InterPro" id="IPR029058">
    <property type="entry name" value="AB_hydrolase_fold"/>
</dbReference>
<sequence length="469" mass="52137">MTKKFVILFILINFRNGLMADQIISRSIAKITQSIAESFIKHPIITSTTFVISNALAAGVKLITKVPYAVSRALGPIKLSSQYSNTNVVDSVDKFMADFKTGKTNEDATMSIDDILRKYGYSVEKHEATTEDGFLLTMFRIPSNGSAVFLMHGLLGSADDYIVAGPGNALAYLLADQGYDVWMGNARGCKHSRRHTSLQPSSAAFWDFSWHEIGIYDLPAMIDYVLAKRNTKTLKYVGFSQGTTSFFVMTSEKPEYNAKISVMVALSPVAFMSNVVSPVIRLLAPGTSILHGASQMFGLYEFLPDSRTINTIKWQLCGTGPLASILCSNILFLIAGFDFGQLNVTNLPVIFGHMPAGASVKQLAHYGQGLISRDFRKFDYGSDENVKRYGVKVPPSYALDKIVAPVCLLYSDADWLAHTTDVEQLSKKLNNVVDKYKIPYEQFNHFDFIYAKNVKSLVYKRLLKDFLEL</sequence>
<dbReference type="STRING" id="7102.A0A2A4K633"/>
<organism evidence="9">
    <name type="scientific">Heliothis virescens</name>
    <name type="common">Tobacco budworm moth</name>
    <dbReference type="NCBI Taxonomy" id="7102"/>
    <lineage>
        <taxon>Eukaryota</taxon>
        <taxon>Metazoa</taxon>
        <taxon>Ecdysozoa</taxon>
        <taxon>Arthropoda</taxon>
        <taxon>Hexapoda</taxon>
        <taxon>Insecta</taxon>
        <taxon>Pterygota</taxon>
        <taxon>Neoptera</taxon>
        <taxon>Endopterygota</taxon>
        <taxon>Lepidoptera</taxon>
        <taxon>Glossata</taxon>
        <taxon>Ditrysia</taxon>
        <taxon>Noctuoidea</taxon>
        <taxon>Noctuidae</taxon>
        <taxon>Heliothinae</taxon>
        <taxon>Heliothis</taxon>
    </lineage>
</organism>
<keyword evidence="5" id="KW-0443">Lipid metabolism</keyword>
<dbReference type="GO" id="GO:0016042">
    <property type="term" value="P:lipid catabolic process"/>
    <property type="evidence" value="ECO:0007669"/>
    <property type="project" value="UniProtKB-KW"/>
</dbReference>
<evidence type="ECO:0000256" key="6">
    <source>
        <dbReference type="ARBA" id="ARBA00023180"/>
    </source>
</evidence>
<evidence type="ECO:0000256" key="1">
    <source>
        <dbReference type="ARBA" id="ARBA00010701"/>
    </source>
</evidence>
<evidence type="ECO:0000256" key="3">
    <source>
        <dbReference type="ARBA" id="ARBA00022801"/>
    </source>
</evidence>